<dbReference type="KEGG" id="moz:MoryE10_03160"/>
<name>A0A8D4VL07_9GAMM</name>
<reference evidence="1" key="1">
    <citation type="submission" date="2019-06" db="EMBL/GenBank/DDBJ databases">
        <title>Complete genome sequence of Methylogaea oryzae strain JCM16910.</title>
        <authorList>
            <person name="Asakawa S."/>
        </authorList>
    </citation>
    <scope>NUCLEOTIDE SEQUENCE</scope>
    <source>
        <strain evidence="1">E10</strain>
    </source>
</reference>
<accession>A0A8D4VL07</accession>
<dbReference type="Proteomes" id="UP000824988">
    <property type="component" value="Chromosome"/>
</dbReference>
<evidence type="ECO:0000313" key="2">
    <source>
        <dbReference type="Proteomes" id="UP000824988"/>
    </source>
</evidence>
<evidence type="ECO:0000313" key="1">
    <source>
        <dbReference type="EMBL" id="BBL69710.1"/>
    </source>
</evidence>
<dbReference type="EMBL" id="AP019782">
    <property type="protein sequence ID" value="BBL69710.1"/>
    <property type="molecule type" value="Genomic_DNA"/>
</dbReference>
<keyword evidence="2" id="KW-1185">Reference proteome</keyword>
<organism evidence="1 2">
    <name type="scientific">Methylogaea oryzae</name>
    <dbReference type="NCBI Taxonomy" id="1295382"/>
    <lineage>
        <taxon>Bacteria</taxon>
        <taxon>Pseudomonadati</taxon>
        <taxon>Pseudomonadota</taxon>
        <taxon>Gammaproteobacteria</taxon>
        <taxon>Methylococcales</taxon>
        <taxon>Methylococcaceae</taxon>
        <taxon>Methylogaea</taxon>
    </lineage>
</organism>
<proteinExistence type="predicted"/>
<gene>
    <name evidence="1" type="ORF">MoryE10_03160</name>
</gene>
<dbReference type="AlphaFoldDB" id="A0A8D4VL07"/>
<sequence length="51" mass="5144">MDGAVRIVDTGVREGMPAGLAVGITRRQPPRRTALAAAGRFALARAGAGIA</sequence>
<protein>
    <submittedName>
        <fullName evidence="1">Uncharacterized protein</fullName>
    </submittedName>
</protein>